<dbReference type="EMBL" id="KQ971321">
    <property type="protein sequence ID" value="EFA00634.1"/>
    <property type="molecule type" value="Genomic_DNA"/>
</dbReference>
<accession>D6WHB5</accession>
<reference evidence="2 3" key="2">
    <citation type="journal article" date="2010" name="Nucleic Acids Res.">
        <title>BeetleBase in 2010: revisions to provide comprehensive genomic information for Tribolium castaneum.</title>
        <authorList>
            <person name="Kim H.S."/>
            <person name="Murphy T."/>
            <person name="Xia J."/>
            <person name="Caragea D."/>
            <person name="Park Y."/>
            <person name="Beeman R.W."/>
            <person name="Lorenzen M.D."/>
            <person name="Butcher S."/>
            <person name="Manak J.R."/>
            <person name="Brown S.J."/>
        </authorList>
    </citation>
    <scope>GENOME REANNOTATION</scope>
    <source>
        <strain evidence="2 3">Georgia GA2</strain>
    </source>
</reference>
<dbReference type="HOGENOM" id="CLU_3052958_0_0_1"/>
<dbReference type="Proteomes" id="UP000007266">
    <property type="component" value="Linkage group 3"/>
</dbReference>
<evidence type="ECO:0000313" key="2">
    <source>
        <dbReference type="EMBL" id="EFA00634.1"/>
    </source>
</evidence>
<protein>
    <submittedName>
        <fullName evidence="2">Uncharacterized protein</fullName>
    </submittedName>
</protein>
<keyword evidence="3" id="KW-1185">Reference proteome</keyword>
<evidence type="ECO:0000313" key="3">
    <source>
        <dbReference type="Proteomes" id="UP000007266"/>
    </source>
</evidence>
<reference evidence="2 3" key="1">
    <citation type="journal article" date="2008" name="Nature">
        <title>The genome of the model beetle and pest Tribolium castaneum.</title>
        <authorList>
            <consortium name="Tribolium Genome Sequencing Consortium"/>
            <person name="Richards S."/>
            <person name="Gibbs R.A."/>
            <person name="Weinstock G.M."/>
            <person name="Brown S.J."/>
            <person name="Denell R."/>
            <person name="Beeman R.W."/>
            <person name="Gibbs R."/>
            <person name="Beeman R.W."/>
            <person name="Brown S.J."/>
            <person name="Bucher G."/>
            <person name="Friedrich M."/>
            <person name="Grimmelikhuijzen C.J."/>
            <person name="Klingler M."/>
            <person name="Lorenzen M."/>
            <person name="Richards S."/>
            <person name="Roth S."/>
            <person name="Schroder R."/>
            <person name="Tautz D."/>
            <person name="Zdobnov E.M."/>
            <person name="Muzny D."/>
            <person name="Gibbs R.A."/>
            <person name="Weinstock G.M."/>
            <person name="Attaway T."/>
            <person name="Bell S."/>
            <person name="Buhay C.J."/>
            <person name="Chandrabose M.N."/>
            <person name="Chavez D."/>
            <person name="Clerk-Blankenburg K.P."/>
            <person name="Cree A."/>
            <person name="Dao M."/>
            <person name="Davis C."/>
            <person name="Chacko J."/>
            <person name="Dinh H."/>
            <person name="Dugan-Rocha S."/>
            <person name="Fowler G."/>
            <person name="Garner T.T."/>
            <person name="Garnes J."/>
            <person name="Gnirke A."/>
            <person name="Hawes A."/>
            <person name="Hernandez J."/>
            <person name="Hines S."/>
            <person name="Holder M."/>
            <person name="Hume J."/>
            <person name="Jhangiani S.N."/>
            <person name="Joshi V."/>
            <person name="Khan Z.M."/>
            <person name="Jackson L."/>
            <person name="Kovar C."/>
            <person name="Kowis A."/>
            <person name="Lee S."/>
            <person name="Lewis L.R."/>
            <person name="Margolis J."/>
            <person name="Morgan M."/>
            <person name="Nazareth L.V."/>
            <person name="Nguyen N."/>
            <person name="Okwuonu G."/>
            <person name="Parker D."/>
            <person name="Richards S."/>
            <person name="Ruiz S.J."/>
            <person name="Santibanez J."/>
            <person name="Savard J."/>
            <person name="Scherer S.E."/>
            <person name="Schneider B."/>
            <person name="Sodergren E."/>
            <person name="Tautz D."/>
            <person name="Vattahil S."/>
            <person name="Villasana D."/>
            <person name="White C.S."/>
            <person name="Wright R."/>
            <person name="Park Y."/>
            <person name="Beeman R.W."/>
            <person name="Lord J."/>
            <person name="Oppert B."/>
            <person name="Lorenzen M."/>
            <person name="Brown S."/>
            <person name="Wang L."/>
            <person name="Savard J."/>
            <person name="Tautz D."/>
            <person name="Richards S."/>
            <person name="Weinstock G."/>
            <person name="Gibbs R.A."/>
            <person name="Liu Y."/>
            <person name="Worley K."/>
            <person name="Weinstock G."/>
            <person name="Elsik C.G."/>
            <person name="Reese J.T."/>
            <person name="Elhaik E."/>
            <person name="Landan G."/>
            <person name="Graur D."/>
            <person name="Arensburger P."/>
            <person name="Atkinson P."/>
            <person name="Beeman R.W."/>
            <person name="Beidler J."/>
            <person name="Brown S.J."/>
            <person name="Demuth J.P."/>
            <person name="Drury D.W."/>
            <person name="Du Y.Z."/>
            <person name="Fujiwara H."/>
            <person name="Lorenzen M."/>
            <person name="Maselli V."/>
            <person name="Osanai M."/>
            <person name="Park Y."/>
            <person name="Robertson H.M."/>
            <person name="Tu Z."/>
            <person name="Wang J.J."/>
            <person name="Wang S."/>
            <person name="Richards S."/>
            <person name="Song H."/>
            <person name="Zhang L."/>
            <person name="Sodergren E."/>
            <person name="Werner D."/>
            <person name="Stanke M."/>
            <person name="Morgenstern B."/>
            <person name="Solovyev V."/>
            <person name="Kosarev P."/>
            <person name="Brown G."/>
            <person name="Chen H.C."/>
            <person name="Ermolaeva O."/>
            <person name="Hlavina W."/>
            <person name="Kapustin Y."/>
            <person name="Kiryutin B."/>
            <person name="Kitts P."/>
            <person name="Maglott D."/>
            <person name="Pruitt K."/>
            <person name="Sapojnikov V."/>
            <person name="Souvorov A."/>
            <person name="Mackey A.J."/>
            <person name="Waterhouse R.M."/>
            <person name="Wyder S."/>
            <person name="Zdobnov E.M."/>
            <person name="Zdobnov E.M."/>
            <person name="Wyder S."/>
            <person name="Kriventseva E.V."/>
            <person name="Kadowaki T."/>
            <person name="Bork P."/>
            <person name="Aranda M."/>
            <person name="Bao R."/>
            <person name="Beermann A."/>
            <person name="Berns N."/>
            <person name="Bolognesi R."/>
            <person name="Bonneton F."/>
            <person name="Bopp D."/>
            <person name="Brown S.J."/>
            <person name="Bucher G."/>
            <person name="Butts T."/>
            <person name="Chaumot A."/>
            <person name="Denell R.E."/>
            <person name="Ferrier D.E."/>
            <person name="Friedrich M."/>
            <person name="Gordon C.M."/>
            <person name="Jindra M."/>
            <person name="Klingler M."/>
            <person name="Lan Q."/>
            <person name="Lattorff H.M."/>
            <person name="Laudet V."/>
            <person name="von Levetsow C."/>
            <person name="Liu Z."/>
            <person name="Lutz R."/>
            <person name="Lynch J.A."/>
            <person name="da Fonseca R.N."/>
            <person name="Posnien N."/>
            <person name="Reuter R."/>
            <person name="Roth S."/>
            <person name="Savard J."/>
            <person name="Schinko J.B."/>
            <person name="Schmitt C."/>
            <person name="Schoppmeier M."/>
            <person name="Schroder R."/>
            <person name="Shippy T.D."/>
            <person name="Simonnet F."/>
            <person name="Marques-Souza H."/>
            <person name="Tautz D."/>
            <person name="Tomoyasu Y."/>
            <person name="Trauner J."/>
            <person name="Van der Zee M."/>
            <person name="Vervoort M."/>
            <person name="Wittkopp N."/>
            <person name="Wimmer E.A."/>
            <person name="Yang X."/>
            <person name="Jones A.K."/>
            <person name="Sattelle D.B."/>
            <person name="Ebert P.R."/>
            <person name="Nelson D."/>
            <person name="Scott J.G."/>
            <person name="Beeman R.W."/>
            <person name="Muthukrishnan S."/>
            <person name="Kramer K.J."/>
            <person name="Arakane Y."/>
            <person name="Beeman R.W."/>
            <person name="Zhu Q."/>
            <person name="Hogenkamp D."/>
            <person name="Dixit R."/>
            <person name="Oppert B."/>
            <person name="Jiang H."/>
            <person name="Zou Z."/>
            <person name="Marshall J."/>
            <person name="Elpidina E."/>
            <person name="Vinokurov K."/>
            <person name="Oppert C."/>
            <person name="Zou Z."/>
            <person name="Evans J."/>
            <person name="Lu Z."/>
            <person name="Zhao P."/>
            <person name="Sumathipala N."/>
            <person name="Altincicek B."/>
            <person name="Vilcinskas A."/>
            <person name="Williams M."/>
            <person name="Hultmark D."/>
            <person name="Hetru C."/>
            <person name="Jiang H."/>
            <person name="Grimmelikhuijzen C.J."/>
            <person name="Hauser F."/>
            <person name="Cazzamali G."/>
            <person name="Williamson M."/>
            <person name="Park Y."/>
            <person name="Li B."/>
            <person name="Tanaka Y."/>
            <person name="Predel R."/>
            <person name="Neupert S."/>
            <person name="Schachtner J."/>
            <person name="Verleyen P."/>
            <person name="Raible F."/>
            <person name="Bork P."/>
            <person name="Friedrich M."/>
            <person name="Walden K.K."/>
            <person name="Robertson H.M."/>
            <person name="Angeli S."/>
            <person name="Foret S."/>
            <person name="Bucher G."/>
            <person name="Schuetz S."/>
            <person name="Maleszka R."/>
            <person name="Wimmer E.A."/>
            <person name="Beeman R.W."/>
            <person name="Lorenzen M."/>
            <person name="Tomoyasu Y."/>
            <person name="Miller S.C."/>
            <person name="Grossmann D."/>
            <person name="Bucher G."/>
        </authorList>
    </citation>
    <scope>NUCLEOTIDE SEQUENCE [LARGE SCALE GENOMIC DNA]</scope>
    <source>
        <strain evidence="2 3">Georgia GA2</strain>
    </source>
</reference>
<feature type="compositionally biased region" description="Basic and acidic residues" evidence="1">
    <location>
        <begin position="36"/>
        <end position="54"/>
    </location>
</feature>
<name>D6WHB5_TRICA</name>
<feature type="region of interest" description="Disordered" evidence="1">
    <location>
        <begin position="1"/>
        <end position="54"/>
    </location>
</feature>
<gene>
    <name evidence="2" type="primary">GLEAN_03510</name>
    <name evidence="2" type="ORF">TcasGA2_TC003510</name>
</gene>
<dbReference type="InParanoid" id="D6WHB5"/>
<dbReference type="AlphaFoldDB" id="D6WHB5"/>
<sequence length="54" mass="6335">MSDSSVNMSINEDDTLTNENDSEKKNRIKRQVNNGPERRSITFDGRQEEEFKDE</sequence>
<feature type="compositionally biased region" description="Polar residues" evidence="1">
    <location>
        <begin position="1"/>
        <end position="10"/>
    </location>
</feature>
<organism evidence="2 3">
    <name type="scientific">Tribolium castaneum</name>
    <name type="common">Red flour beetle</name>
    <dbReference type="NCBI Taxonomy" id="7070"/>
    <lineage>
        <taxon>Eukaryota</taxon>
        <taxon>Metazoa</taxon>
        <taxon>Ecdysozoa</taxon>
        <taxon>Arthropoda</taxon>
        <taxon>Hexapoda</taxon>
        <taxon>Insecta</taxon>
        <taxon>Pterygota</taxon>
        <taxon>Neoptera</taxon>
        <taxon>Endopterygota</taxon>
        <taxon>Coleoptera</taxon>
        <taxon>Polyphaga</taxon>
        <taxon>Cucujiformia</taxon>
        <taxon>Tenebrionidae</taxon>
        <taxon>Tenebrionidae incertae sedis</taxon>
        <taxon>Tribolium</taxon>
    </lineage>
</organism>
<proteinExistence type="predicted"/>
<evidence type="ECO:0000256" key="1">
    <source>
        <dbReference type="SAM" id="MobiDB-lite"/>
    </source>
</evidence>